<dbReference type="PROSITE" id="PS50110">
    <property type="entry name" value="RESPONSE_REGULATORY"/>
    <property type="match status" value="1"/>
</dbReference>
<dbReference type="CDD" id="cd00383">
    <property type="entry name" value="trans_reg_C"/>
    <property type="match status" value="1"/>
</dbReference>
<dbReference type="SUPFAM" id="SSF52172">
    <property type="entry name" value="CheY-like"/>
    <property type="match status" value="1"/>
</dbReference>
<evidence type="ECO:0000313" key="13">
    <source>
        <dbReference type="Proteomes" id="UP000092714"/>
    </source>
</evidence>
<dbReference type="InterPro" id="IPR011006">
    <property type="entry name" value="CheY-like_superfamily"/>
</dbReference>
<evidence type="ECO:0000256" key="9">
    <source>
        <dbReference type="PROSITE-ProRule" id="PRU01091"/>
    </source>
</evidence>
<dbReference type="InterPro" id="IPR001789">
    <property type="entry name" value="Sig_transdc_resp-reg_receiver"/>
</dbReference>
<dbReference type="Gene3D" id="1.10.10.10">
    <property type="entry name" value="Winged helix-like DNA-binding domain superfamily/Winged helix DNA-binding domain"/>
    <property type="match status" value="1"/>
</dbReference>
<feature type="modified residue" description="4-aspartylphosphate" evidence="8">
    <location>
        <position position="53"/>
    </location>
</feature>
<dbReference type="GO" id="GO:0006355">
    <property type="term" value="P:regulation of DNA-templated transcription"/>
    <property type="evidence" value="ECO:0007669"/>
    <property type="project" value="InterPro"/>
</dbReference>
<dbReference type="GO" id="GO:0000156">
    <property type="term" value="F:phosphorelay response regulator activity"/>
    <property type="evidence" value="ECO:0007669"/>
    <property type="project" value="TreeGrafter"/>
</dbReference>
<evidence type="ECO:0000256" key="5">
    <source>
        <dbReference type="ARBA" id="ARBA00023125"/>
    </source>
</evidence>
<protein>
    <recommendedName>
        <fullName evidence="1">Stage 0 sporulation protein A homolog</fullName>
    </recommendedName>
</protein>
<evidence type="ECO:0000256" key="1">
    <source>
        <dbReference type="ARBA" id="ARBA00018672"/>
    </source>
</evidence>
<dbReference type="PANTHER" id="PTHR48111:SF73">
    <property type="entry name" value="ALKALINE PHOSPHATASE SYNTHESIS TRANSCRIPTIONAL REGULATORY PROTEIN PHOP"/>
    <property type="match status" value="1"/>
</dbReference>
<dbReference type="Gene3D" id="6.10.250.690">
    <property type="match status" value="1"/>
</dbReference>
<dbReference type="GO" id="GO:0005829">
    <property type="term" value="C:cytosol"/>
    <property type="evidence" value="ECO:0007669"/>
    <property type="project" value="TreeGrafter"/>
</dbReference>
<dbReference type="Pfam" id="PF00072">
    <property type="entry name" value="Response_reg"/>
    <property type="match status" value="1"/>
</dbReference>
<feature type="domain" description="Response regulatory" evidence="10">
    <location>
        <begin position="4"/>
        <end position="117"/>
    </location>
</feature>
<dbReference type="GO" id="GO:0000976">
    <property type="term" value="F:transcription cis-regulatory region binding"/>
    <property type="evidence" value="ECO:0007669"/>
    <property type="project" value="TreeGrafter"/>
</dbReference>
<dbReference type="SMART" id="SM00862">
    <property type="entry name" value="Trans_reg_C"/>
    <property type="match status" value="1"/>
</dbReference>
<dbReference type="CDD" id="cd17574">
    <property type="entry name" value="REC_OmpR"/>
    <property type="match status" value="1"/>
</dbReference>
<comment type="caution">
    <text evidence="12">The sequence shown here is derived from an EMBL/GenBank/DDBJ whole genome shotgun (WGS) entry which is preliminary data.</text>
</comment>
<keyword evidence="3" id="KW-0902">Two-component regulatory system</keyword>
<dbReference type="FunFam" id="3.40.50.2300:FF:000001">
    <property type="entry name" value="DNA-binding response regulator PhoB"/>
    <property type="match status" value="1"/>
</dbReference>
<dbReference type="RefSeq" id="WP_065254831.1">
    <property type="nucleotide sequence ID" value="NZ_JADPFS010000041.1"/>
</dbReference>
<evidence type="ECO:0000259" key="10">
    <source>
        <dbReference type="PROSITE" id="PS50110"/>
    </source>
</evidence>
<keyword evidence="4" id="KW-0805">Transcription regulation</keyword>
<dbReference type="AlphaFoldDB" id="A0A1B8RKS4"/>
<dbReference type="Pfam" id="PF00486">
    <property type="entry name" value="Trans_reg_C"/>
    <property type="match status" value="1"/>
</dbReference>
<feature type="domain" description="OmpR/PhoB-type" evidence="11">
    <location>
        <begin position="126"/>
        <end position="226"/>
    </location>
</feature>
<evidence type="ECO:0000256" key="4">
    <source>
        <dbReference type="ARBA" id="ARBA00023015"/>
    </source>
</evidence>
<dbReference type="Proteomes" id="UP000092714">
    <property type="component" value="Unassembled WGS sequence"/>
</dbReference>
<evidence type="ECO:0000256" key="8">
    <source>
        <dbReference type="PROSITE-ProRule" id="PRU00169"/>
    </source>
</evidence>
<dbReference type="InterPro" id="IPR001867">
    <property type="entry name" value="OmpR/PhoB-type_DNA-bd"/>
</dbReference>
<dbReference type="InterPro" id="IPR039420">
    <property type="entry name" value="WalR-like"/>
</dbReference>
<keyword evidence="2 8" id="KW-0597">Phosphoprotein</keyword>
<dbReference type="EMBL" id="MAPZ01000033">
    <property type="protein sequence ID" value="OBY09462.1"/>
    <property type="molecule type" value="Genomic_DNA"/>
</dbReference>
<keyword evidence="13" id="KW-1185">Reference proteome</keyword>
<dbReference type="OrthoDB" id="9802426at2"/>
<accession>A0A1B8RKS4</accession>
<dbReference type="PROSITE" id="PS51755">
    <property type="entry name" value="OMPR_PHOB"/>
    <property type="match status" value="1"/>
</dbReference>
<keyword evidence="5 9" id="KW-0238">DNA-binding</keyword>
<dbReference type="Gene3D" id="3.40.50.2300">
    <property type="match status" value="1"/>
</dbReference>
<keyword evidence="6" id="KW-0804">Transcription</keyword>
<evidence type="ECO:0000256" key="2">
    <source>
        <dbReference type="ARBA" id="ARBA00022553"/>
    </source>
</evidence>
<proteinExistence type="predicted"/>
<feature type="DNA-binding region" description="OmpR/PhoB-type" evidence="9">
    <location>
        <begin position="126"/>
        <end position="226"/>
    </location>
</feature>
<dbReference type="GO" id="GO:0032993">
    <property type="term" value="C:protein-DNA complex"/>
    <property type="evidence" value="ECO:0007669"/>
    <property type="project" value="TreeGrafter"/>
</dbReference>
<comment type="function">
    <text evidence="7">May play the central regulatory role in sporulation. It may be an element of the effector pathway responsible for the activation of sporulation genes in response to nutritional stress. Spo0A may act in concert with spo0H (a sigma factor) to control the expression of some genes that are critical to the sporulation process.</text>
</comment>
<sequence length="232" mass="26173">MYLDVLIVEDEEKILDVIEAYLKNDGFNTIRAVDGEEALEKFEIFSPDIVILDLMLPDISGEEVCKRIKKESNTPVIMLTAKSAEEDILNGFSLGCDDYVVKPFRPKELVARVNSVLKRTLGIDNMSELTFNGGELKINLKTGEVFKNDNLVTLTQSEYKILQTLATNPKITFTRNALISKLNDESAAFDRVIDTHIKNLRAKIEDNSREPKFIVTVYGVGYRFGGENENTK</sequence>
<evidence type="ECO:0000256" key="7">
    <source>
        <dbReference type="ARBA" id="ARBA00024867"/>
    </source>
</evidence>
<gene>
    <name evidence="12" type="ORF">CP373A1_16185</name>
</gene>
<organism evidence="12 13">
    <name type="scientific">Clostridium paraputrificum</name>
    <dbReference type="NCBI Taxonomy" id="29363"/>
    <lineage>
        <taxon>Bacteria</taxon>
        <taxon>Bacillati</taxon>
        <taxon>Bacillota</taxon>
        <taxon>Clostridia</taxon>
        <taxon>Eubacteriales</taxon>
        <taxon>Clostridiaceae</taxon>
        <taxon>Clostridium</taxon>
    </lineage>
</organism>
<name>A0A1B8RKS4_9CLOT</name>
<reference evidence="12 13" key="1">
    <citation type="submission" date="2016-06" db="EMBL/GenBank/DDBJ databases">
        <authorList>
            <person name="Kjaerup R.B."/>
            <person name="Dalgaard T.S."/>
            <person name="Juul-Madsen H.R."/>
        </authorList>
    </citation>
    <scope>NUCLEOTIDE SEQUENCE [LARGE SCALE GENOMIC DNA]</scope>
    <source>
        <strain evidence="12 13">373-A1</strain>
    </source>
</reference>
<evidence type="ECO:0000256" key="6">
    <source>
        <dbReference type="ARBA" id="ARBA00023163"/>
    </source>
</evidence>
<dbReference type="InterPro" id="IPR036388">
    <property type="entry name" value="WH-like_DNA-bd_sf"/>
</dbReference>
<evidence type="ECO:0000256" key="3">
    <source>
        <dbReference type="ARBA" id="ARBA00023012"/>
    </source>
</evidence>
<dbReference type="PANTHER" id="PTHR48111">
    <property type="entry name" value="REGULATOR OF RPOS"/>
    <property type="match status" value="1"/>
</dbReference>
<evidence type="ECO:0000259" key="11">
    <source>
        <dbReference type="PROSITE" id="PS51755"/>
    </source>
</evidence>
<dbReference type="SMART" id="SM00448">
    <property type="entry name" value="REC"/>
    <property type="match status" value="1"/>
</dbReference>
<dbReference type="eggNOG" id="COG0745">
    <property type="taxonomic scope" value="Bacteria"/>
</dbReference>
<evidence type="ECO:0000313" key="12">
    <source>
        <dbReference type="EMBL" id="OBY09462.1"/>
    </source>
</evidence>